<gene>
    <name evidence="1" type="ORF">CMQ_6766</name>
</gene>
<evidence type="ECO:0000313" key="1">
    <source>
        <dbReference type="EMBL" id="EFX06445.1"/>
    </source>
</evidence>
<dbReference type="InParanoid" id="F0X7K5"/>
<reference evidence="1 2" key="1">
    <citation type="journal article" date="2011" name="Proc. Natl. Acad. Sci. U.S.A.">
        <title>Genome and transcriptome analyses of the mountain pine beetle-fungal symbiont Grosmannia clavigera, a lodgepole pine pathogen.</title>
        <authorList>
            <person name="DiGuistini S."/>
            <person name="Wang Y."/>
            <person name="Liao N.Y."/>
            <person name="Taylor G."/>
            <person name="Tanguay P."/>
            <person name="Feau N."/>
            <person name="Henrissat B."/>
            <person name="Chan S.K."/>
            <person name="Hesse-Orce U."/>
            <person name="Alamouti S.M."/>
            <person name="Tsui C.K.M."/>
            <person name="Docking R.T."/>
            <person name="Levasseur A."/>
            <person name="Haridas S."/>
            <person name="Robertson G."/>
            <person name="Birol I."/>
            <person name="Holt R.A."/>
            <person name="Marra M.A."/>
            <person name="Hamelin R.C."/>
            <person name="Hirst M."/>
            <person name="Jones S.J.M."/>
            <person name="Bohlmann J."/>
            <person name="Breuil C."/>
        </authorList>
    </citation>
    <scope>NUCLEOTIDE SEQUENCE [LARGE SCALE GENOMIC DNA]</scope>
    <source>
        <strain evidence="2">kw1407 / UAMH 11150</strain>
    </source>
</reference>
<organism evidence="2">
    <name type="scientific">Grosmannia clavigera (strain kw1407 / UAMH 11150)</name>
    <name type="common">Blue stain fungus</name>
    <name type="synonym">Graphiocladiella clavigera</name>
    <dbReference type="NCBI Taxonomy" id="655863"/>
    <lineage>
        <taxon>Eukaryota</taxon>
        <taxon>Fungi</taxon>
        <taxon>Dikarya</taxon>
        <taxon>Ascomycota</taxon>
        <taxon>Pezizomycotina</taxon>
        <taxon>Sordariomycetes</taxon>
        <taxon>Sordariomycetidae</taxon>
        <taxon>Ophiostomatales</taxon>
        <taxon>Ophiostomataceae</taxon>
        <taxon>Leptographium</taxon>
    </lineage>
</organism>
<protein>
    <submittedName>
        <fullName evidence="1">Uncharacterized protein</fullName>
    </submittedName>
</protein>
<dbReference type="OrthoDB" id="6079484at2759"/>
<dbReference type="RefSeq" id="XP_014175927.1">
    <property type="nucleotide sequence ID" value="XM_014320452.1"/>
</dbReference>
<dbReference type="EMBL" id="GL629729">
    <property type="protein sequence ID" value="EFX06445.1"/>
    <property type="molecule type" value="Genomic_DNA"/>
</dbReference>
<evidence type="ECO:0000313" key="2">
    <source>
        <dbReference type="Proteomes" id="UP000007796"/>
    </source>
</evidence>
<sequence>MSGSGGFYKYHCKNFLTYNCQNWVFVNNAPCADCCAAGRDDRCSVAGTSALSEMEIGVPIFQNGILRYALVEMIHQKSLPYQLPAHMQLPPNTA</sequence>
<name>F0X7K5_GROCL</name>
<dbReference type="GeneID" id="25980235"/>
<accession>F0X7K5</accession>
<proteinExistence type="predicted"/>
<dbReference type="Proteomes" id="UP000007796">
    <property type="component" value="Unassembled WGS sequence"/>
</dbReference>
<keyword evidence="2" id="KW-1185">Reference proteome</keyword>
<dbReference type="eggNOG" id="ENOG502SH1Y">
    <property type="taxonomic scope" value="Eukaryota"/>
</dbReference>
<dbReference type="HOGENOM" id="CLU_2386372_0_0_1"/>
<dbReference type="AlphaFoldDB" id="F0X7K5"/>